<gene>
    <name evidence="2" type="ORF">H7U19_12960</name>
</gene>
<comment type="caution">
    <text evidence="2">The sequence shown here is derived from an EMBL/GenBank/DDBJ whole genome shotgun (WGS) entry which is preliminary data.</text>
</comment>
<feature type="transmembrane region" description="Helical" evidence="1">
    <location>
        <begin position="84"/>
        <end position="108"/>
    </location>
</feature>
<feature type="transmembrane region" description="Helical" evidence="1">
    <location>
        <begin position="21"/>
        <end position="47"/>
    </location>
</feature>
<reference evidence="2" key="1">
    <citation type="submission" date="2020-08" db="EMBL/GenBank/DDBJ databases">
        <title>Hyunsoonleella sp. strain SJ7 genome sequencing and assembly.</title>
        <authorList>
            <person name="Kim I."/>
        </authorList>
    </citation>
    <scope>NUCLEOTIDE SEQUENCE</scope>
    <source>
        <strain evidence="2">SJ7</strain>
    </source>
</reference>
<keyword evidence="1" id="KW-0472">Membrane</keyword>
<name>A0A923KGY8_9FLAO</name>
<dbReference type="EMBL" id="JACNMF010000004">
    <property type="protein sequence ID" value="MBC3759321.1"/>
    <property type="molecule type" value="Genomic_DNA"/>
</dbReference>
<protein>
    <submittedName>
        <fullName evidence="2">Uncharacterized protein</fullName>
    </submittedName>
</protein>
<dbReference type="Proteomes" id="UP000656244">
    <property type="component" value="Unassembled WGS sequence"/>
</dbReference>
<proteinExistence type="predicted"/>
<evidence type="ECO:0000256" key="1">
    <source>
        <dbReference type="SAM" id="Phobius"/>
    </source>
</evidence>
<dbReference type="AlphaFoldDB" id="A0A923KGY8"/>
<evidence type="ECO:0000313" key="3">
    <source>
        <dbReference type="Proteomes" id="UP000656244"/>
    </source>
</evidence>
<organism evidence="2 3">
    <name type="scientific">Hyunsoonleella aquatilis</name>
    <dbReference type="NCBI Taxonomy" id="2762758"/>
    <lineage>
        <taxon>Bacteria</taxon>
        <taxon>Pseudomonadati</taxon>
        <taxon>Bacteroidota</taxon>
        <taxon>Flavobacteriia</taxon>
        <taxon>Flavobacteriales</taxon>
        <taxon>Flavobacteriaceae</taxon>
    </lineage>
</organism>
<feature type="transmembrane region" description="Helical" evidence="1">
    <location>
        <begin position="53"/>
        <end position="72"/>
    </location>
</feature>
<keyword evidence="1" id="KW-1133">Transmembrane helix</keyword>
<keyword evidence="3" id="KW-1185">Reference proteome</keyword>
<keyword evidence="1" id="KW-0812">Transmembrane</keyword>
<sequence>MFLTHSPVLKFKEIIRNYLQLLYHLLVGAMLIIAVLLTLVIILSVAFDSITNRPILVLMIGLAAAIFVYVWSNREKIYGHKNSFRFLLFEIFKLVFAILFFCVIALSVKKAPKPSKPRIVDESVTLYTDSIDGEVEKYYLSTQNWRDFSRKPHTLPFKINFDNVELSTRNRSNYKVTFGFKWGDFYQQLSGNDQVLINELAETFYSYQQQEKLSRVEFAELMISAIQDIPYNLILSRGCDSLDIKPCYGNIKLGLYAPAEFISHLRGDCDTRTVLLFTLLSRFNYDIAILNSQAYKHSILGIHIPATGKFKSINNKRYYFVETTTRGCPIGYLHPEWSDIKKWDFELLFNTKS</sequence>
<accession>A0A923KGY8</accession>
<evidence type="ECO:0000313" key="2">
    <source>
        <dbReference type="EMBL" id="MBC3759321.1"/>
    </source>
</evidence>